<dbReference type="EMBL" id="MIJE01000001">
    <property type="protein sequence ID" value="OEF98469.1"/>
    <property type="molecule type" value="Genomic_DNA"/>
</dbReference>
<evidence type="ECO:0000256" key="2">
    <source>
        <dbReference type="ARBA" id="ARBA00022801"/>
    </source>
</evidence>
<comment type="caution">
    <text evidence="4">The sequence shown here is derived from an EMBL/GenBank/DDBJ whole genome shotgun (WGS) entry which is preliminary data.</text>
</comment>
<gene>
    <name evidence="4" type="ORF">BHF68_01985</name>
</gene>
<keyword evidence="2" id="KW-0378">Hydrolase</keyword>
<dbReference type="InterPro" id="IPR020084">
    <property type="entry name" value="NUDIX_hydrolase_CS"/>
</dbReference>
<dbReference type="OrthoDB" id="9806150at2"/>
<dbReference type="PROSITE" id="PS00893">
    <property type="entry name" value="NUDIX_BOX"/>
    <property type="match status" value="1"/>
</dbReference>
<dbReference type="STRING" id="766136.BHF68_01985"/>
<evidence type="ECO:0000313" key="5">
    <source>
        <dbReference type="Proteomes" id="UP000094296"/>
    </source>
</evidence>
<dbReference type="GO" id="GO:0005829">
    <property type="term" value="C:cytosol"/>
    <property type="evidence" value="ECO:0007669"/>
    <property type="project" value="TreeGrafter"/>
</dbReference>
<dbReference type="GO" id="GO:0006753">
    <property type="term" value="P:nucleoside phosphate metabolic process"/>
    <property type="evidence" value="ECO:0007669"/>
    <property type="project" value="TreeGrafter"/>
</dbReference>
<dbReference type="GO" id="GO:0019693">
    <property type="term" value="P:ribose phosphate metabolic process"/>
    <property type="evidence" value="ECO:0007669"/>
    <property type="project" value="TreeGrafter"/>
</dbReference>
<keyword evidence="5" id="KW-1185">Reference proteome</keyword>
<evidence type="ECO:0000256" key="1">
    <source>
        <dbReference type="ARBA" id="ARBA00001946"/>
    </source>
</evidence>
<dbReference type="GO" id="GO:0016787">
    <property type="term" value="F:hydrolase activity"/>
    <property type="evidence" value="ECO:0007669"/>
    <property type="project" value="UniProtKB-KW"/>
</dbReference>
<dbReference type="InterPro" id="IPR000086">
    <property type="entry name" value="NUDIX_hydrolase_dom"/>
</dbReference>
<dbReference type="InterPro" id="IPR015797">
    <property type="entry name" value="NUDIX_hydrolase-like_dom_sf"/>
</dbReference>
<dbReference type="RefSeq" id="WP_069641961.1">
    <property type="nucleotide sequence ID" value="NZ_MIJE01000001.1"/>
</dbReference>
<evidence type="ECO:0000313" key="4">
    <source>
        <dbReference type="EMBL" id="OEF98469.1"/>
    </source>
</evidence>
<protein>
    <submittedName>
        <fullName evidence="4">ADP-ribose pyrophosphatase</fullName>
    </submittedName>
</protein>
<dbReference type="AlphaFoldDB" id="A0A1E5G5S8"/>
<proteinExistence type="predicted"/>
<dbReference type="Pfam" id="PF00293">
    <property type="entry name" value="NUDIX"/>
    <property type="match status" value="1"/>
</dbReference>
<evidence type="ECO:0000259" key="3">
    <source>
        <dbReference type="PROSITE" id="PS51462"/>
    </source>
</evidence>
<feature type="domain" description="Nudix hydrolase" evidence="3">
    <location>
        <begin position="37"/>
        <end position="166"/>
    </location>
</feature>
<accession>A0A1E5G5S8</accession>
<dbReference type="SUPFAM" id="SSF55811">
    <property type="entry name" value="Nudix"/>
    <property type="match status" value="1"/>
</dbReference>
<dbReference type="PANTHER" id="PTHR11839">
    <property type="entry name" value="UDP/ADP-SUGAR PYROPHOSPHATASE"/>
    <property type="match status" value="1"/>
</dbReference>
<comment type="cofactor">
    <cofactor evidence="1">
        <name>Mg(2+)</name>
        <dbReference type="ChEBI" id="CHEBI:18420"/>
    </cofactor>
</comment>
<dbReference type="PANTHER" id="PTHR11839:SF18">
    <property type="entry name" value="NUDIX HYDROLASE DOMAIN-CONTAINING PROTEIN"/>
    <property type="match status" value="1"/>
</dbReference>
<sequence>MEEKRLERQQVFAGKILDVYKDTVSLPNGNVATREVVEHAGAVAVLAIDEQGQIVMVRQYRYPMQEVMLEIPAGKLEANEEPLECAKRELEEETGYIAANWEKIFSLYTSPGFANEVIHIFLARDLQYVGCNPDDDEFVEAFKASVEVTIEDINSGMIRDAKTVSAVLWWKSQLS</sequence>
<name>A0A1E5G5S8_9FIRM</name>
<dbReference type="FunFam" id="3.90.79.10:FF:000024">
    <property type="entry name" value="ADP-ribose pyrophosphatase"/>
    <property type="match status" value="1"/>
</dbReference>
<reference evidence="4 5" key="1">
    <citation type="submission" date="2016-09" db="EMBL/GenBank/DDBJ databases">
        <title>Draft genome sequence for the type strain of Desulfuribacillus alkaliarsenatis AHT28, an obligately anaerobic, sulfidogenic bacterium isolated from Russian soda lake sediments.</title>
        <authorList>
            <person name="Abin C.A."/>
            <person name="Hollibaugh J.T."/>
        </authorList>
    </citation>
    <scope>NUCLEOTIDE SEQUENCE [LARGE SCALE GENOMIC DNA]</scope>
    <source>
        <strain evidence="4 5">AHT28</strain>
    </source>
</reference>
<dbReference type="PROSITE" id="PS51462">
    <property type="entry name" value="NUDIX"/>
    <property type="match status" value="1"/>
</dbReference>
<dbReference type="Gene3D" id="3.90.79.10">
    <property type="entry name" value="Nucleoside Triphosphate Pyrophosphohydrolase"/>
    <property type="match status" value="1"/>
</dbReference>
<dbReference type="Proteomes" id="UP000094296">
    <property type="component" value="Unassembled WGS sequence"/>
</dbReference>
<organism evidence="4 5">
    <name type="scientific">Desulfuribacillus alkaliarsenatis</name>
    <dbReference type="NCBI Taxonomy" id="766136"/>
    <lineage>
        <taxon>Bacteria</taxon>
        <taxon>Bacillati</taxon>
        <taxon>Bacillota</taxon>
        <taxon>Desulfuribacillia</taxon>
        <taxon>Desulfuribacillales</taxon>
        <taxon>Desulfuribacillaceae</taxon>
        <taxon>Desulfuribacillus</taxon>
    </lineage>
</organism>